<feature type="transmembrane region" description="Helical" evidence="10">
    <location>
        <begin position="364"/>
        <end position="387"/>
    </location>
</feature>
<comment type="similarity">
    <text evidence="2">Belongs to the sodium:neurotransmitter symporter (SNF) (TC 2.A.22) family.</text>
</comment>
<keyword evidence="8" id="KW-0915">Sodium</keyword>
<keyword evidence="3" id="KW-0813">Transport</keyword>
<accession>A0A7R8X402</accession>
<dbReference type="InterPro" id="IPR037272">
    <property type="entry name" value="SNS_sf"/>
</dbReference>
<feature type="transmembrane region" description="Helical" evidence="10">
    <location>
        <begin position="232"/>
        <end position="257"/>
    </location>
</feature>
<feature type="binding site" evidence="8">
    <location>
        <position position="206"/>
    </location>
    <ligand>
        <name>Na(+)</name>
        <dbReference type="ChEBI" id="CHEBI:29101"/>
        <label>1</label>
    </ligand>
</feature>
<keyword evidence="9" id="KW-1015">Disulfide bond</keyword>
<feature type="transmembrane region" description="Helical" evidence="10">
    <location>
        <begin position="21"/>
        <end position="43"/>
    </location>
</feature>
<organism evidence="11">
    <name type="scientific">Darwinula stevensoni</name>
    <dbReference type="NCBI Taxonomy" id="69355"/>
    <lineage>
        <taxon>Eukaryota</taxon>
        <taxon>Metazoa</taxon>
        <taxon>Ecdysozoa</taxon>
        <taxon>Arthropoda</taxon>
        <taxon>Crustacea</taxon>
        <taxon>Oligostraca</taxon>
        <taxon>Ostracoda</taxon>
        <taxon>Podocopa</taxon>
        <taxon>Podocopida</taxon>
        <taxon>Darwinulocopina</taxon>
        <taxon>Darwinuloidea</taxon>
        <taxon>Darwinulidae</taxon>
        <taxon>Darwinula</taxon>
    </lineage>
</organism>
<dbReference type="EMBL" id="CAJPEV010000027">
    <property type="protein sequence ID" value="CAG0879032.1"/>
    <property type="molecule type" value="Genomic_DNA"/>
</dbReference>
<feature type="disulfide bond" evidence="9">
    <location>
        <begin position="59"/>
        <end position="68"/>
    </location>
</feature>
<protein>
    <submittedName>
        <fullName evidence="11">Uncharacterized protein</fullName>
    </submittedName>
</protein>
<reference evidence="11" key="1">
    <citation type="submission" date="2020-11" db="EMBL/GenBank/DDBJ databases">
        <authorList>
            <person name="Tran Van P."/>
        </authorList>
    </citation>
    <scope>NUCLEOTIDE SEQUENCE</scope>
</reference>
<dbReference type="PANTHER" id="PTHR11616:SF325">
    <property type="entry name" value="TRANSPORTER"/>
    <property type="match status" value="1"/>
</dbReference>
<evidence type="ECO:0000313" key="12">
    <source>
        <dbReference type="Proteomes" id="UP000677054"/>
    </source>
</evidence>
<proteinExistence type="inferred from homology"/>
<keyword evidence="4 10" id="KW-0812">Transmembrane</keyword>
<feature type="transmembrane region" description="Helical" evidence="10">
    <location>
        <begin position="333"/>
        <end position="358"/>
    </location>
</feature>
<dbReference type="PRINTS" id="PR00176">
    <property type="entry name" value="NANEUSMPORT"/>
</dbReference>
<evidence type="ECO:0000256" key="7">
    <source>
        <dbReference type="ARBA" id="ARBA00023136"/>
    </source>
</evidence>
<evidence type="ECO:0000256" key="6">
    <source>
        <dbReference type="ARBA" id="ARBA00022989"/>
    </source>
</evidence>
<keyword evidence="7 10" id="KW-0472">Membrane</keyword>
<dbReference type="GO" id="GO:0005332">
    <property type="term" value="F:gamma-aminobutyric acid:sodium:chloride symporter activity"/>
    <property type="evidence" value="ECO:0007669"/>
    <property type="project" value="TreeGrafter"/>
</dbReference>
<evidence type="ECO:0000256" key="8">
    <source>
        <dbReference type="PIRSR" id="PIRSR600175-1"/>
    </source>
</evidence>
<keyword evidence="8" id="KW-0479">Metal-binding</keyword>
<feature type="binding site" evidence="8">
    <location>
        <position position="238"/>
    </location>
    <ligand>
        <name>Na(+)</name>
        <dbReference type="ChEBI" id="CHEBI:29101"/>
        <label>1</label>
    </ligand>
</feature>
<gene>
    <name evidence="11" type="ORF">DSTB1V02_LOCUS395</name>
</gene>
<evidence type="ECO:0000313" key="11">
    <source>
        <dbReference type="EMBL" id="CAD7240371.1"/>
    </source>
</evidence>
<evidence type="ECO:0000256" key="3">
    <source>
        <dbReference type="ARBA" id="ARBA00022448"/>
    </source>
</evidence>
<feature type="transmembrane region" description="Helical" evidence="10">
    <location>
        <begin position="453"/>
        <end position="474"/>
    </location>
</feature>
<dbReference type="Proteomes" id="UP000677054">
    <property type="component" value="Unassembled WGS sequence"/>
</dbReference>
<dbReference type="GO" id="GO:0005886">
    <property type="term" value="C:plasma membrane"/>
    <property type="evidence" value="ECO:0007669"/>
    <property type="project" value="TreeGrafter"/>
</dbReference>
<feature type="transmembrane region" description="Helical" evidence="10">
    <location>
        <begin position="121"/>
        <end position="140"/>
    </location>
</feature>
<feature type="binding site" evidence="8">
    <location>
        <position position="307"/>
    </location>
    <ligand>
        <name>Na(+)</name>
        <dbReference type="ChEBI" id="CHEBI:29101"/>
        <label>1</label>
    </ligand>
</feature>
<feature type="transmembrane region" description="Helical" evidence="10">
    <location>
        <begin position="195"/>
        <end position="220"/>
    </location>
</feature>
<keyword evidence="6 10" id="KW-1133">Transmembrane helix</keyword>
<evidence type="ECO:0000256" key="2">
    <source>
        <dbReference type="ARBA" id="ARBA00006459"/>
    </source>
</evidence>
<evidence type="ECO:0000256" key="5">
    <source>
        <dbReference type="ARBA" id="ARBA00022847"/>
    </source>
</evidence>
<dbReference type="EMBL" id="LR899544">
    <property type="protein sequence ID" value="CAD7240371.1"/>
    <property type="molecule type" value="Genomic_DNA"/>
</dbReference>
<dbReference type="PROSITE" id="PS50267">
    <property type="entry name" value="NA_NEUROTRAN_SYMP_3"/>
    <property type="match status" value="1"/>
</dbReference>
<dbReference type="SUPFAM" id="SSF161070">
    <property type="entry name" value="SNF-like"/>
    <property type="match status" value="1"/>
</dbReference>
<dbReference type="Pfam" id="PF00209">
    <property type="entry name" value="SNF"/>
    <property type="match status" value="1"/>
</dbReference>
<feature type="binding site" evidence="8">
    <location>
        <position position="306"/>
    </location>
    <ligand>
        <name>Na(+)</name>
        <dbReference type="ChEBI" id="CHEBI:29101"/>
        <label>1</label>
    </ligand>
</feature>
<keyword evidence="12" id="KW-1185">Reference proteome</keyword>
<feature type="transmembrane region" description="Helical" evidence="10">
    <location>
        <begin position="411"/>
        <end position="433"/>
    </location>
</feature>
<evidence type="ECO:0000256" key="10">
    <source>
        <dbReference type="SAM" id="Phobius"/>
    </source>
</evidence>
<dbReference type="AlphaFoldDB" id="A0A7R8X402"/>
<dbReference type="InterPro" id="IPR000175">
    <property type="entry name" value="Na/ntran_symport"/>
</dbReference>
<name>A0A7R8X402_9CRUS</name>
<comment type="subcellular location">
    <subcellularLocation>
        <location evidence="1">Membrane</location>
        <topology evidence="1">Multi-pass membrane protein</topology>
    </subcellularLocation>
</comment>
<sequence length="492" mass="55134">MVFIPRYFWNCDEGIGYGTTVVCFWLNIYYIVVLAWALVYLFFALKSLFEGTQLPWATCTNTWNTPACRDFHSTNNLSVPGGRTMDEGLEGVIPTDSSSEFWKLVYRIQGMSSGVDDVTELRWELAIALLIAWLLVYAIIWKGIRSSGKVVYFTATFPYVMLVALLIRGVTLPGASEGIKYYLYPNFSRLGDSQVWLEAGTQIFFSYAVALGCMMALGSYNPFQNDFVKQAVFVAAINSGTSIFAGFVIFSVLGFMAHTLQLPVSEVVSQGPGLVFEAYPRALAEMPGSPIWASLFFFMILLVGIDSQFVGVEGFMTAVTDRFPRAFRGRRQILLTFTCLVSFLIGLLLVTDGGIYLFQVFDYYSASGLVLLFLCMLEAITIGWVYGSRKMSRDIHRMVGVTSAWRRALDIWLRACFTLFTPLLSFAVLMFTIVEFGPLKMGEYVFPAWGNGLGWFFILSSVLFVPGYFIYSVVRAPGNTFMKLISSAFISF</sequence>
<dbReference type="OrthoDB" id="6581954at2759"/>
<dbReference type="GO" id="GO:0046872">
    <property type="term" value="F:metal ion binding"/>
    <property type="evidence" value="ECO:0007669"/>
    <property type="project" value="UniProtKB-KW"/>
</dbReference>
<evidence type="ECO:0000256" key="1">
    <source>
        <dbReference type="ARBA" id="ARBA00004141"/>
    </source>
</evidence>
<evidence type="ECO:0000256" key="4">
    <source>
        <dbReference type="ARBA" id="ARBA00022692"/>
    </source>
</evidence>
<feature type="transmembrane region" description="Helical" evidence="10">
    <location>
        <begin position="152"/>
        <end position="175"/>
    </location>
</feature>
<dbReference type="PANTHER" id="PTHR11616">
    <property type="entry name" value="SODIUM/CHLORIDE DEPENDENT TRANSPORTER"/>
    <property type="match status" value="1"/>
</dbReference>
<keyword evidence="5" id="KW-0769">Symport</keyword>
<feature type="transmembrane region" description="Helical" evidence="10">
    <location>
        <begin position="291"/>
        <end position="312"/>
    </location>
</feature>
<evidence type="ECO:0000256" key="9">
    <source>
        <dbReference type="PIRSR" id="PIRSR600175-2"/>
    </source>
</evidence>